<accession>A0A1V9YTJ4</accession>
<feature type="compositionally biased region" description="Acidic residues" evidence="1">
    <location>
        <begin position="268"/>
        <end position="280"/>
    </location>
</feature>
<protein>
    <submittedName>
        <fullName evidence="2">Uncharacterized protein</fullName>
    </submittedName>
</protein>
<proteinExistence type="predicted"/>
<dbReference type="AlphaFoldDB" id="A0A1V9YTJ4"/>
<dbReference type="OrthoDB" id="72099at2759"/>
<dbReference type="Proteomes" id="UP000243579">
    <property type="component" value="Unassembled WGS sequence"/>
</dbReference>
<evidence type="ECO:0000256" key="1">
    <source>
        <dbReference type="SAM" id="MobiDB-lite"/>
    </source>
</evidence>
<sequence>MKEYFLQKLFELPSYTPIRVFQRRSSSVGDTPSSEWFDHILDEAHPLPEGLVMVSPVMTGFQSPTPPSPPGTPTRTQRSVSLDSKGARWAVVNGLQQRIRARLTWTRRRSADDASLHGDDSDDDTVVPSVIIETVHGDKPHRPAHLPATTLEFFDHSVPSPPLDAIDEEDDGKKHIHFSMAPMVRHMYFPVESYEEWVVRISCGYANTDTRPAHVKLHSFCNKSLTYLKYRQSPCAEVFALGAHDVSMWRTLGQHDWLSDDACPNPEPEADENNDDGDHDDFDKEEAPMSPLTDQEDDELDHLSGSDRELDDDDDVDVVVERVPIVPLDANLQPLLEIINATIAKGDTLFTLEDIVHFCCEVEYSDRDEDGWC</sequence>
<reference evidence="2 3" key="1">
    <citation type="journal article" date="2014" name="Genome Biol. Evol.">
        <title>The secreted proteins of Achlya hypogyna and Thraustotheca clavata identify the ancestral oomycete secretome and reveal gene acquisitions by horizontal gene transfer.</title>
        <authorList>
            <person name="Misner I."/>
            <person name="Blouin N."/>
            <person name="Leonard G."/>
            <person name="Richards T.A."/>
            <person name="Lane C.E."/>
        </authorList>
    </citation>
    <scope>NUCLEOTIDE SEQUENCE [LARGE SCALE GENOMIC DNA]</scope>
    <source>
        <strain evidence="2 3">ATCC 48635</strain>
    </source>
</reference>
<dbReference type="EMBL" id="JNBR01001010">
    <property type="protein sequence ID" value="OQR88951.1"/>
    <property type="molecule type" value="Genomic_DNA"/>
</dbReference>
<gene>
    <name evidence="2" type="ORF">ACHHYP_06549</name>
</gene>
<comment type="caution">
    <text evidence="2">The sequence shown here is derived from an EMBL/GenBank/DDBJ whole genome shotgun (WGS) entry which is preliminary data.</text>
</comment>
<feature type="region of interest" description="Disordered" evidence="1">
    <location>
        <begin position="259"/>
        <end position="315"/>
    </location>
</feature>
<evidence type="ECO:0000313" key="2">
    <source>
        <dbReference type="EMBL" id="OQR88951.1"/>
    </source>
</evidence>
<organism evidence="2 3">
    <name type="scientific">Achlya hypogyna</name>
    <name type="common">Oomycete</name>
    <name type="synonym">Protoachlya hypogyna</name>
    <dbReference type="NCBI Taxonomy" id="1202772"/>
    <lineage>
        <taxon>Eukaryota</taxon>
        <taxon>Sar</taxon>
        <taxon>Stramenopiles</taxon>
        <taxon>Oomycota</taxon>
        <taxon>Saprolegniomycetes</taxon>
        <taxon>Saprolegniales</taxon>
        <taxon>Achlyaceae</taxon>
        <taxon>Achlya</taxon>
    </lineage>
</organism>
<feature type="region of interest" description="Disordered" evidence="1">
    <location>
        <begin position="58"/>
        <end position="83"/>
    </location>
</feature>
<keyword evidence="3" id="KW-1185">Reference proteome</keyword>
<name>A0A1V9YTJ4_ACHHY</name>
<evidence type="ECO:0000313" key="3">
    <source>
        <dbReference type="Proteomes" id="UP000243579"/>
    </source>
</evidence>